<evidence type="ECO:0000313" key="2">
    <source>
        <dbReference type="EMBL" id="TQN44139.1"/>
    </source>
</evidence>
<reference evidence="2 3" key="1">
    <citation type="submission" date="2019-06" db="EMBL/GenBank/DDBJ databases">
        <title>Sequencing the genomes of 1000 actinobacteria strains.</title>
        <authorList>
            <person name="Klenk H.-P."/>
        </authorList>
    </citation>
    <scope>NUCLEOTIDE SEQUENCE [LARGE SCALE GENOMIC DNA]</scope>
    <source>
        <strain evidence="2 3">DSM 46837</strain>
    </source>
</reference>
<organism evidence="2 3">
    <name type="scientific">Blastococcus colisei</name>
    <dbReference type="NCBI Taxonomy" id="1564162"/>
    <lineage>
        <taxon>Bacteria</taxon>
        <taxon>Bacillati</taxon>
        <taxon>Actinomycetota</taxon>
        <taxon>Actinomycetes</taxon>
        <taxon>Geodermatophilales</taxon>
        <taxon>Geodermatophilaceae</taxon>
        <taxon>Blastococcus</taxon>
    </lineage>
</organism>
<feature type="compositionally biased region" description="Polar residues" evidence="1">
    <location>
        <begin position="60"/>
        <end position="74"/>
    </location>
</feature>
<evidence type="ECO:0000313" key="3">
    <source>
        <dbReference type="Proteomes" id="UP000319865"/>
    </source>
</evidence>
<dbReference type="AlphaFoldDB" id="A0A543PJA2"/>
<comment type="caution">
    <text evidence="2">The sequence shown here is derived from an EMBL/GenBank/DDBJ whole genome shotgun (WGS) entry which is preliminary data.</text>
</comment>
<dbReference type="EMBL" id="VFQE01000001">
    <property type="protein sequence ID" value="TQN44139.1"/>
    <property type="molecule type" value="Genomic_DNA"/>
</dbReference>
<dbReference type="Proteomes" id="UP000319865">
    <property type="component" value="Unassembled WGS sequence"/>
</dbReference>
<sequence>MAKPSVETYNEDGQWKSRRQGSDRAFAVGGTKAEQQAQGREAAKRDGVEHVIKNLDGTIGQKNSYGNDTSPPKG</sequence>
<dbReference type="InterPro" id="IPR018691">
    <property type="entry name" value="DUF2188"/>
</dbReference>
<protein>
    <submittedName>
        <fullName evidence="2">Uncharacterized protein DUF2188</fullName>
    </submittedName>
</protein>
<feature type="compositionally biased region" description="Basic and acidic residues" evidence="1">
    <location>
        <begin position="41"/>
        <end position="53"/>
    </location>
</feature>
<feature type="region of interest" description="Disordered" evidence="1">
    <location>
        <begin position="1"/>
        <end position="74"/>
    </location>
</feature>
<gene>
    <name evidence="2" type="ORF">FHU33_3626</name>
</gene>
<evidence type="ECO:0000256" key="1">
    <source>
        <dbReference type="SAM" id="MobiDB-lite"/>
    </source>
</evidence>
<dbReference type="OrthoDB" id="5194813at2"/>
<dbReference type="Pfam" id="PF09954">
    <property type="entry name" value="DUF2188"/>
    <property type="match status" value="1"/>
</dbReference>
<dbReference type="RefSeq" id="WP_142026554.1">
    <property type="nucleotide sequence ID" value="NZ_VFQE01000001.1"/>
</dbReference>
<proteinExistence type="predicted"/>
<keyword evidence="3" id="KW-1185">Reference proteome</keyword>
<accession>A0A543PJA2</accession>
<name>A0A543PJA2_9ACTN</name>